<keyword evidence="3" id="KW-0238">DNA-binding</keyword>
<dbReference type="GO" id="GO:0000150">
    <property type="term" value="F:DNA strand exchange activity"/>
    <property type="evidence" value="ECO:0007669"/>
    <property type="project" value="InterPro"/>
</dbReference>
<dbReference type="Pfam" id="PF02796">
    <property type="entry name" value="HTH_7"/>
    <property type="match status" value="1"/>
</dbReference>
<dbReference type="Gene3D" id="3.40.50.1390">
    <property type="entry name" value="Resolvase, N-terminal catalytic domain"/>
    <property type="match status" value="1"/>
</dbReference>
<dbReference type="InterPro" id="IPR036162">
    <property type="entry name" value="Resolvase-like_N_sf"/>
</dbReference>
<evidence type="ECO:0000256" key="6">
    <source>
        <dbReference type="PROSITE-ProRule" id="PRU10137"/>
    </source>
</evidence>
<dbReference type="FunFam" id="3.40.50.1390:FF:000001">
    <property type="entry name" value="DNA recombinase"/>
    <property type="match status" value="1"/>
</dbReference>
<comment type="similarity">
    <text evidence="1">Belongs to the site-specific recombinase resolvase family.</text>
</comment>
<evidence type="ECO:0000313" key="8">
    <source>
        <dbReference type="EMBL" id="QQC60206.1"/>
    </source>
</evidence>
<protein>
    <submittedName>
        <fullName evidence="8">Recombinase family protein</fullName>
    </submittedName>
</protein>
<dbReference type="InterPro" id="IPR006118">
    <property type="entry name" value="Recombinase_CS"/>
</dbReference>
<evidence type="ECO:0000256" key="3">
    <source>
        <dbReference type="ARBA" id="ARBA00023125"/>
    </source>
</evidence>
<keyword evidence="2" id="KW-0229">DNA integration</keyword>
<feature type="domain" description="Resolvase/invertase-type recombinase catalytic" evidence="7">
    <location>
        <begin position="2"/>
        <end position="135"/>
    </location>
</feature>
<dbReference type="RefSeq" id="WP_198490970.1">
    <property type="nucleotide sequence ID" value="NZ_CP066078.1"/>
</dbReference>
<dbReference type="CDD" id="cd03768">
    <property type="entry name" value="SR_ResInv"/>
    <property type="match status" value="1"/>
</dbReference>
<feature type="active site" description="O-(5'-phospho-DNA)-serine intermediate" evidence="5 6">
    <location>
        <position position="10"/>
    </location>
</feature>
<dbReference type="PANTHER" id="PTHR30461:SF2">
    <property type="entry name" value="SERINE RECOMBINASE PINE-RELATED"/>
    <property type="match status" value="1"/>
</dbReference>
<dbReference type="SUPFAM" id="SSF46689">
    <property type="entry name" value="Homeodomain-like"/>
    <property type="match status" value="1"/>
</dbReference>
<dbReference type="Pfam" id="PF00239">
    <property type="entry name" value="Resolvase"/>
    <property type="match status" value="1"/>
</dbReference>
<reference evidence="8 9" key="1">
    <citation type="submission" date="2020-12" db="EMBL/GenBank/DDBJ databases">
        <title>FDA dAtabase for Regulatory Grade micrObial Sequences (FDA-ARGOS): Supporting development and validation of Infectious Disease Dx tests.</title>
        <authorList>
            <person name="Sproer C."/>
            <person name="Gronow S."/>
            <person name="Severitt S."/>
            <person name="Schroder I."/>
            <person name="Tallon L."/>
            <person name="Sadzewicz L."/>
            <person name="Zhao X."/>
            <person name="Boylan J."/>
            <person name="Ott S."/>
            <person name="Bowen H."/>
            <person name="Vavikolanu K."/>
            <person name="Mehta A."/>
            <person name="Aluvathingal J."/>
            <person name="Nadendla S."/>
            <person name="Lowell S."/>
            <person name="Myers T."/>
            <person name="Yan Y."/>
            <person name="Sichtig H."/>
        </authorList>
    </citation>
    <scope>NUCLEOTIDE SEQUENCE [LARGE SCALE GENOMIC DNA]</scope>
    <source>
        <strain evidence="8 9">FDAARGOS_1001</strain>
    </source>
</reference>
<dbReference type="PROSITE" id="PS00397">
    <property type="entry name" value="RECOMBINASES_1"/>
    <property type="match status" value="1"/>
</dbReference>
<dbReference type="InterPro" id="IPR006120">
    <property type="entry name" value="Resolvase_HTH_dom"/>
</dbReference>
<evidence type="ECO:0000313" key="9">
    <source>
        <dbReference type="Proteomes" id="UP000595221"/>
    </source>
</evidence>
<evidence type="ECO:0000256" key="2">
    <source>
        <dbReference type="ARBA" id="ARBA00022908"/>
    </source>
</evidence>
<sequence>MAVLGYARVSTADQHLEGQRAELIDAGCEEVFADVVSGAQQSRPGLDASLERLEPGYVVTVVRLDRLGRSMMHTLTLIARFRDDGVGFRSLRDGIDADTAAGRLMIGLLASIAEYERELIRERTTAGLRAARAAGRRGGRPRAMTPERVDQLRRMLERGLTPPEIGKLLGVSRSTAYEYVRQVRALDDTSGGDQLETSRGS</sequence>
<dbReference type="PROSITE" id="PS51736">
    <property type="entry name" value="RECOMBINASES_3"/>
    <property type="match status" value="1"/>
</dbReference>
<dbReference type="GO" id="GO:0003677">
    <property type="term" value="F:DNA binding"/>
    <property type="evidence" value="ECO:0007669"/>
    <property type="project" value="UniProtKB-KW"/>
</dbReference>
<dbReference type="InterPro" id="IPR050639">
    <property type="entry name" value="SSR_resolvase"/>
</dbReference>
<organism evidence="8 9">
    <name type="scientific">Rothia kristinae</name>
    <dbReference type="NCBI Taxonomy" id="37923"/>
    <lineage>
        <taxon>Bacteria</taxon>
        <taxon>Bacillati</taxon>
        <taxon>Actinomycetota</taxon>
        <taxon>Actinomycetes</taxon>
        <taxon>Micrococcales</taxon>
        <taxon>Micrococcaceae</taxon>
        <taxon>Rothia</taxon>
    </lineage>
</organism>
<dbReference type="Proteomes" id="UP000595221">
    <property type="component" value="Chromosome"/>
</dbReference>
<dbReference type="SUPFAM" id="SSF53041">
    <property type="entry name" value="Resolvase-like"/>
    <property type="match status" value="1"/>
</dbReference>
<gene>
    <name evidence="8" type="ORF">I6H58_04590</name>
</gene>
<evidence type="ECO:0000256" key="5">
    <source>
        <dbReference type="PIRSR" id="PIRSR606118-50"/>
    </source>
</evidence>
<dbReference type="AlphaFoldDB" id="A0A7T4MV55"/>
<accession>A0A7T4MV55</accession>
<dbReference type="EMBL" id="CP066078">
    <property type="protein sequence ID" value="QQC60206.1"/>
    <property type="molecule type" value="Genomic_DNA"/>
</dbReference>
<proteinExistence type="inferred from homology"/>
<evidence type="ECO:0000256" key="1">
    <source>
        <dbReference type="ARBA" id="ARBA00009913"/>
    </source>
</evidence>
<name>A0A7T4MV55_9MICC</name>
<dbReference type="InterPro" id="IPR009057">
    <property type="entry name" value="Homeodomain-like_sf"/>
</dbReference>
<dbReference type="Gene3D" id="1.10.10.60">
    <property type="entry name" value="Homeodomain-like"/>
    <property type="match status" value="1"/>
</dbReference>
<evidence type="ECO:0000256" key="4">
    <source>
        <dbReference type="ARBA" id="ARBA00023172"/>
    </source>
</evidence>
<dbReference type="PANTHER" id="PTHR30461">
    <property type="entry name" value="DNA-INVERTASE FROM LAMBDOID PROPHAGE"/>
    <property type="match status" value="1"/>
</dbReference>
<dbReference type="InterPro" id="IPR006119">
    <property type="entry name" value="Resolv_N"/>
</dbReference>
<keyword evidence="4" id="KW-0233">DNA recombination</keyword>
<dbReference type="GO" id="GO:0015074">
    <property type="term" value="P:DNA integration"/>
    <property type="evidence" value="ECO:0007669"/>
    <property type="project" value="UniProtKB-KW"/>
</dbReference>
<dbReference type="SMART" id="SM00857">
    <property type="entry name" value="Resolvase"/>
    <property type="match status" value="1"/>
</dbReference>
<evidence type="ECO:0000259" key="7">
    <source>
        <dbReference type="PROSITE" id="PS51736"/>
    </source>
</evidence>